<dbReference type="PANTHER" id="PTHR43191">
    <property type="entry name" value="RRNA METHYLTRANSFERASE 3"/>
    <property type="match status" value="1"/>
</dbReference>
<name>A0ABP3Z4V5_9ACTN</name>
<dbReference type="PANTHER" id="PTHR43191:SF2">
    <property type="entry name" value="RRNA METHYLTRANSFERASE 3, MITOCHONDRIAL"/>
    <property type="match status" value="1"/>
</dbReference>
<proteinExistence type="predicted"/>
<comment type="caution">
    <text evidence="4">The sequence shown here is derived from an EMBL/GenBank/DDBJ whole genome shotgun (WGS) entry which is preliminary data.</text>
</comment>
<reference evidence="5" key="1">
    <citation type="journal article" date="2019" name="Int. J. Syst. Evol. Microbiol.">
        <title>The Global Catalogue of Microorganisms (GCM) 10K type strain sequencing project: providing services to taxonomists for standard genome sequencing and annotation.</title>
        <authorList>
            <consortium name="The Broad Institute Genomics Platform"/>
            <consortium name="The Broad Institute Genome Sequencing Center for Infectious Disease"/>
            <person name="Wu L."/>
            <person name="Ma J."/>
        </authorList>
    </citation>
    <scope>NUCLEOTIDE SEQUENCE [LARGE SCALE GENOMIC DNA]</scope>
    <source>
        <strain evidence="5">JCM 11136</strain>
    </source>
</reference>
<evidence type="ECO:0000313" key="5">
    <source>
        <dbReference type="Proteomes" id="UP001501578"/>
    </source>
</evidence>
<dbReference type="Proteomes" id="UP001501578">
    <property type="component" value="Unassembled WGS sequence"/>
</dbReference>
<dbReference type="InterPro" id="IPR051259">
    <property type="entry name" value="rRNA_Methyltransferase"/>
</dbReference>
<protein>
    <submittedName>
        <fullName evidence="4">TrmH family RNA methyltransferase</fullName>
    </submittedName>
</protein>
<dbReference type="GO" id="GO:0008168">
    <property type="term" value="F:methyltransferase activity"/>
    <property type="evidence" value="ECO:0007669"/>
    <property type="project" value="UniProtKB-KW"/>
</dbReference>
<dbReference type="Gene3D" id="3.40.1280.10">
    <property type="match status" value="1"/>
</dbReference>
<keyword evidence="2" id="KW-0808">Transferase</keyword>
<keyword evidence="1 4" id="KW-0489">Methyltransferase</keyword>
<dbReference type="SUPFAM" id="SSF75217">
    <property type="entry name" value="alpha/beta knot"/>
    <property type="match status" value="1"/>
</dbReference>
<keyword evidence="5" id="KW-1185">Reference proteome</keyword>
<dbReference type="GO" id="GO:0032259">
    <property type="term" value="P:methylation"/>
    <property type="evidence" value="ECO:0007669"/>
    <property type="project" value="UniProtKB-KW"/>
</dbReference>
<dbReference type="Pfam" id="PF00588">
    <property type="entry name" value="SpoU_methylase"/>
    <property type="match status" value="1"/>
</dbReference>
<evidence type="ECO:0000259" key="3">
    <source>
        <dbReference type="Pfam" id="PF00588"/>
    </source>
</evidence>
<dbReference type="InterPro" id="IPR029026">
    <property type="entry name" value="tRNA_m1G_MTases_N"/>
</dbReference>
<dbReference type="InterPro" id="IPR001537">
    <property type="entry name" value="SpoU_MeTrfase"/>
</dbReference>
<organism evidence="4 5">
    <name type="scientific">Nonomuraea longicatena</name>
    <dbReference type="NCBI Taxonomy" id="83682"/>
    <lineage>
        <taxon>Bacteria</taxon>
        <taxon>Bacillati</taxon>
        <taxon>Actinomycetota</taxon>
        <taxon>Actinomycetes</taxon>
        <taxon>Streptosporangiales</taxon>
        <taxon>Streptosporangiaceae</taxon>
        <taxon>Nonomuraea</taxon>
    </lineage>
</organism>
<feature type="domain" description="tRNA/rRNA methyltransferase SpoU type" evidence="3">
    <location>
        <begin position="36"/>
        <end position="164"/>
    </location>
</feature>
<gene>
    <name evidence="4" type="ORF">GCM10009560_09270</name>
</gene>
<dbReference type="InterPro" id="IPR029028">
    <property type="entry name" value="Alpha/beta_knot_MTases"/>
</dbReference>
<evidence type="ECO:0000313" key="4">
    <source>
        <dbReference type="EMBL" id="GAA0915179.1"/>
    </source>
</evidence>
<evidence type="ECO:0000256" key="2">
    <source>
        <dbReference type="ARBA" id="ARBA00022679"/>
    </source>
</evidence>
<accession>A0ABP3Z4V5</accession>
<evidence type="ECO:0000256" key="1">
    <source>
        <dbReference type="ARBA" id="ARBA00022603"/>
    </source>
</evidence>
<sequence length="170" mass="18286">MSGIRAKTRADLRSVRRRRPPRCLGHLFVAPLWPLHNANLGTLLRTCDAVGACLAVPRLPWVPEALARGDTLRAGACVHWVRPLPWLRECRTAGVRVLGVELAENAVRLADLPMARQHTAIVLGHESDGIPPEALDLLDAVVEIPMIGTGHSLNVAVAGSLVAYKLAGLS</sequence>
<dbReference type="EMBL" id="BAAAHQ010000002">
    <property type="protein sequence ID" value="GAA0915179.1"/>
    <property type="molecule type" value="Genomic_DNA"/>
</dbReference>
<dbReference type="RefSeq" id="WP_343948422.1">
    <property type="nucleotide sequence ID" value="NZ_BAAAHQ010000002.1"/>
</dbReference>